<sequence>MFGLLRAFLGAQVVSAQVSRVRREAHLALVKTALGIVAAVLALVAVGFFTAAGHLSLERALGPVTASLIVGGVYLVIALIVWAVMATRDSRPQLPAETPDLAATARTTLFSIGQSVGDAARSIDPKAIANAGGRKLARTVGPLTLASIAIVAGYLAARRIDR</sequence>
<evidence type="ECO:0000313" key="2">
    <source>
        <dbReference type="EMBL" id="MBB3809798.1"/>
    </source>
</evidence>
<dbReference type="EMBL" id="JACICC010000004">
    <property type="protein sequence ID" value="MBB3809798.1"/>
    <property type="molecule type" value="Genomic_DNA"/>
</dbReference>
<dbReference type="InterPro" id="IPR009937">
    <property type="entry name" value="Phage_holin_3_6"/>
</dbReference>
<name>A0A7W5Z442_9HYPH</name>
<organism evidence="2 3">
    <name type="scientific">Pseudochelatococcus contaminans</name>
    <dbReference type="NCBI Taxonomy" id="1538103"/>
    <lineage>
        <taxon>Bacteria</taxon>
        <taxon>Pseudomonadati</taxon>
        <taxon>Pseudomonadota</taxon>
        <taxon>Alphaproteobacteria</taxon>
        <taxon>Hyphomicrobiales</taxon>
        <taxon>Chelatococcaceae</taxon>
        <taxon>Pseudochelatococcus</taxon>
    </lineage>
</organism>
<feature type="transmembrane region" description="Helical" evidence="1">
    <location>
        <begin position="140"/>
        <end position="157"/>
    </location>
</feature>
<keyword evidence="1" id="KW-0812">Transmembrane</keyword>
<keyword evidence="1" id="KW-1133">Transmembrane helix</keyword>
<comment type="caution">
    <text evidence="2">The sequence shown here is derived from an EMBL/GenBank/DDBJ whole genome shotgun (WGS) entry which is preliminary data.</text>
</comment>
<keyword evidence="1" id="KW-0472">Membrane</keyword>
<dbReference type="Pfam" id="PF07332">
    <property type="entry name" value="Phage_holin_3_6"/>
    <property type="match status" value="1"/>
</dbReference>
<dbReference type="AlphaFoldDB" id="A0A7W5Z442"/>
<dbReference type="Proteomes" id="UP000537592">
    <property type="component" value="Unassembled WGS sequence"/>
</dbReference>
<evidence type="ECO:0000313" key="3">
    <source>
        <dbReference type="Proteomes" id="UP000537592"/>
    </source>
</evidence>
<gene>
    <name evidence="2" type="ORF">FHS81_001886</name>
</gene>
<reference evidence="2 3" key="1">
    <citation type="submission" date="2020-08" db="EMBL/GenBank/DDBJ databases">
        <title>Genomic Encyclopedia of Type Strains, Phase IV (KMG-IV): sequencing the most valuable type-strain genomes for metagenomic binning, comparative biology and taxonomic classification.</title>
        <authorList>
            <person name="Goeker M."/>
        </authorList>
    </citation>
    <scope>NUCLEOTIDE SEQUENCE [LARGE SCALE GENOMIC DNA]</scope>
    <source>
        <strain evidence="2 3">DSM 28760</strain>
    </source>
</reference>
<proteinExistence type="predicted"/>
<accession>A0A7W5Z442</accession>
<feature type="transmembrane region" description="Helical" evidence="1">
    <location>
        <begin position="32"/>
        <end position="52"/>
    </location>
</feature>
<evidence type="ECO:0000256" key="1">
    <source>
        <dbReference type="SAM" id="Phobius"/>
    </source>
</evidence>
<keyword evidence="3" id="KW-1185">Reference proteome</keyword>
<feature type="transmembrane region" description="Helical" evidence="1">
    <location>
        <begin position="64"/>
        <end position="85"/>
    </location>
</feature>
<protein>
    <submittedName>
        <fullName evidence="2">Drug/metabolite transporter (DMT)-like permease</fullName>
    </submittedName>
</protein>
<dbReference type="RefSeq" id="WP_183752286.1">
    <property type="nucleotide sequence ID" value="NZ_JACICC010000004.1"/>
</dbReference>